<dbReference type="Pfam" id="PF21291">
    <property type="entry name" value="CYNS_N"/>
    <property type="match status" value="1"/>
</dbReference>
<evidence type="ECO:0000313" key="3">
    <source>
        <dbReference type="Proteomes" id="UP000722989"/>
    </source>
</evidence>
<organism evidence="2 3">
    <name type="scientific">Planosporangium thailandense</name>
    <dbReference type="NCBI Taxonomy" id="765197"/>
    <lineage>
        <taxon>Bacteria</taxon>
        <taxon>Bacillati</taxon>
        <taxon>Actinomycetota</taxon>
        <taxon>Actinomycetes</taxon>
        <taxon>Micromonosporales</taxon>
        <taxon>Micromonosporaceae</taxon>
        <taxon>Planosporangium</taxon>
    </lineage>
</organism>
<accession>A0ABX0Y772</accession>
<dbReference type="PANTHER" id="PTHR34186:SF2">
    <property type="entry name" value="CYANATE HYDRATASE"/>
    <property type="match status" value="1"/>
</dbReference>
<keyword evidence="3" id="KW-1185">Reference proteome</keyword>
<dbReference type="PRINTS" id="PR01693">
    <property type="entry name" value="CYANASE"/>
</dbReference>
<dbReference type="InterPro" id="IPR008076">
    <property type="entry name" value="Cyanase"/>
</dbReference>
<dbReference type="Proteomes" id="UP000722989">
    <property type="component" value="Unassembled WGS sequence"/>
</dbReference>
<dbReference type="RefSeq" id="WP_167929197.1">
    <property type="nucleotide sequence ID" value="NZ_JAATVY010000057.1"/>
</dbReference>
<gene>
    <name evidence="2" type="ORF">HC031_31960</name>
</gene>
<comment type="caution">
    <text evidence="2">The sequence shown here is derived from an EMBL/GenBank/DDBJ whole genome shotgun (WGS) entry which is preliminary data.</text>
</comment>
<dbReference type="EMBL" id="JAATVY010000057">
    <property type="protein sequence ID" value="NJC74296.1"/>
    <property type="molecule type" value="Genomic_DNA"/>
</dbReference>
<reference evidence="2 3" key="1">
    <citation type="submission" date="2020-03" db="EMBL/GenBank/DDBJ databases">
        <title>WGS of the type strain of Planosporangium spp.</title>
        <authorList>
            <person name="Thawai C."/>
        </authorList>
    </citation>
    <scope>NUCLEOTIDE SEQUENCE [LARGE SCALE GENOMIC DNA]</scope>
    <source>
        <strain evidence="2 3">TBRC 5610</strain>
    </source>
</reference>
<sequence length="98" mass="10403">MTREEIARAVMAAKLERGLSWQELADSISKPVTWVAAALLGQHSLAPADAMTLATKLGLPERVAPILSAARAGDAPGAAPADPTIGRLYEVLRIYEPR</sequence>
<dbReference type="Gene3D" id="1.10.260.40">
    <property type="entry name" value="lambda repressor-like DNA-binding domains"/>
    <property type="match status" value="1"/>
</dbReference>
<proteinExistence type="predicted"/>
<dbReference type="InterPro" id="IPR010982">
    <property type="entry name" value="Lambda_DNA-bd_dom_sf"/>
</dbReference>
<evidence type="ECO:0000313" key="2">
    <source>
        <dbReference type="EMBL" id="NJC74296.1"/>
    </source>
</evidence>
<evidence type="ECO:0000259" key="1">
    <source>
        <dbReference type="Pfam" id="PF21291"/>
    </source>
</evidence>
<dbReference type="SUPFAM" id="SSF47413">
    <property type="entry name" value="lambda repressor-like DNA-binding domains"/>
    <property type="match status" value="1"/>
</dbReference>
<dbReference type="PANTHER" id="PTHR34186">
    <property type="entry name" value="CYANATE HYDRATASE"/>
    <property type="match status" value="1"/>
</dbReference>
<dbReference type="InterPro" id="IPR048564">
    <property type="entry name" value="CYNS_N"/>
</dbReference>
<feature type="domain" description="Cyanate hydratase N-terminal" evidence="1">
    <location>
        <begin position="3"/>
        <end position="67"/>
    </location>
</feature>
<protein>
    <recommendedName>
        <fullName evidence="1">Cyanate hydratase N-terminal domain-containing protein</fullName>
    </recommendedName>
</protein>
<name>A0ABX0Y772_9ACTN</name>